<evidence type="ECO:0000256" key="2">
    <source>
        <dbReference type="ARBA" id="ARBA00023315"/>
    </source>
</evidence>
<protein>
    <submittedName>
        <fullName evidence="4">GNAT family N-acetyltransferase</fullName>
    </submittedName>
</protein>
<organism evidence="4 5">
    <name type="scientific">Dyadobacter luteus</name>
    <dbReference type="NCBI Taxonomy" id="2259619"/>
    <lineage>
        <taxon>Bacteria</taxon>
        <taxon>Pseudomonadati</taxon>
        <taxon>Bacteroidota</taxon>
        <taxon>Cytophagia</taxon>
        <taxon>Cytophagales</taxon>
        <taxon>Spirosomataceae</taxon>
        <taxon>Dyadobacter</taxon>
    </lineage>
</organism>
<dbReference type="Proteomes" id="UP000256373">
    <property type="component" value="Unassembled WGS sequence"/>
</dbReference>
<sequence length="149" mass="16973">MKQYTIEPASVKDYPRLLSIWEAAVRATHDFLQEEHITFYKQQIPGLYFPAVSLFIARGDDKDIAGFLGLTADNIEMLFVDPIHFGKGIGKQLTQFAIAEKGIRKVDVNEQNPQALGFYQRMGFIISSRSQTDAENNPFPILHLELERD</sequence>
<proteinExistence type="predicted"/>
<gene>
    <name evidence="4" type="ORF">DSL64_06960</name>
</gene>
<dbReference type="Pfam" id="PF13508">
    <property type="entry name" value="Acetyltransf_7"/>
    <property type="match status" value="1"/>
</dbReference>
<dbReference type="Gene3D" id="3.40.630.30">
    <property type="match status" value="1"/>
</dbReference>
<name>A0A3D8YDL7_9BACT</name>
<dbReference type="InterPro" id="IPR000182">
    <property type="entry name" value="GNAT_dom"/>
</dbReference>
<evidence type="ECO:0000256" key="1">
    <source>
        <dbReference type="ARBA" id="ARBA00022679"/>
    </source>
</evidence>
<dbReference type="SUPFAM" id="SSF55729">
    <property type="entry name" value="Acyl-CoA N-acyltransferases (Nat)"/>
    <property type="match status" value="1"/>
</dbReference>
<dbReference type="EMBL" id="QNUL01000004">
    <property type="protein sequence ID" value="REA62657.1"/>
    <property type="molecule type" value="Genomic_DNA"/>
</dbReference>
<reference evidence="4 5" key="1">
    <citation type="submission" date="2018-07" db="EMBL/GenBank/DDBJ databases">
        <title>Dyadobacter roseus sp. nov., isolated from rose rhizosphere soil.</title>
        <authorList>
            <person name="Chen L."/>
        </authorList>
    </citation>
    <scope>NUCLEOTIDE SEQUENCE [LARGE SCALE GENOMIC DNA]</scope>
    <source>
        <strain evidence="4 5">RS19</strain>
    </source>
</reference>
<dbReference type="CDD" id="cd04301">
    <property type="entry name" value="NAT_SF"/>
    <property type="match status" value="1"/>
</dbReference>
<dbReference type="OrthoDB" id="9789605at2"/>
<evidence type="ECO:0000259" key="3">
    <source>
        <dbReference type="PROSITE" id="PS51186"/>
    </source>
</evidence>
<accession>A0A3D8YDL7</accession>
<dbReference type="AlphaFoldDB" id="A0A3D8YDL7"/>
<dbReference type="PROSITE" id="PS51186">
    <property type="entry name" value="GNAT"/>
    <property type="match status" value="1"/>
</dbReference>
<evidence type="ECO:0000313" key="5">
    <source>
        <dbReference type="Proteomes" id="UP000256373"/>
    </source>
</evidence>
<keyword evidence="1 4" id="KW-0808">Transferase</keyword>
<dbReference type="PANTHER" id="PTHR43800:SF1">
    <property type="entry name" value="PEPTIDYL-LYSINE N-ACETYLTRANSFERASE YJAB"/>
    <property type="match status" value="1"/>
</dbReference>
<dbReference type="RefSeq" id="WP_115829954.1">
    <property type="nucleotide sequence ID" value="NZ_QNUL01000004.1"/>
</dbReference>
<dbReference type="GO" id="GO:0016747">
    <property type="term" value="F:acyltransferase activity, transferring groups other than amino-acyl groups"/>
    <property type="evidence" value="ECO:0007669"/>
    <property type="project" value="InterPro"/>
</dbReference>
<keyword evidence="5" id="KW-1185">Reference proteome</keyword>
<dbReference type="InterPro" id="IPR016181">
    <property type="entry name" value="Acyl_CoA_acyltransferase"/>
</dbReference>
<feature type="domain" description="N-acetyltransferase" evidence="3">
    <location>
        <begin position="4"/>
        <end position="149"/>
    </location>
</feature>
<evidence type="ECO:0000313" key="4">
    <source>
        <dbReference type="EMBL" id="REA62657.1"/>
    </source>
</evidence>
<dbReference type="PANTHER" id="PTHR43800">
    <property type="entry name" value="PEPTIDYL-LYSINE N-ACETYLTRANSFERASE YJAB"/>
    <property type="match status" value="1"/>
</dbReference>
<comment type="caution">
    <text evidence="4">The sequence shown here is derived from an EMBL/GenBank/DDBJ whole genome shotgun (WGS) entry which is preliminary data.</text>
</comment>
<keyword evidence="2" id="KW-0012">Acyltransferase</keyword>